<keyword evidence="2" id="KW-1185">Reference proteome</keyword>
<dbReference type="AlphaFoldDB" id="A0A0J7KKF9"/>
<dbReference type="PaxDb" id="67767-A0A0J7KKF9"/>
<accession>A0A0J7KKF9</accession>
<sequence>MYWLIGRKSQLSIENKLLLYKTIIKPVWTYGIQLWGTASISNINILQRFQSKVLRMIVDAPWYVTNEIIHKDLEVPMVIDEVKKYTSAYKARIQGHPNILASSLMDDRPLIRRLKRKIPQDLTEE</sequence>
<dbReference type="OrthoDB" id="7698997at2759"/>
<evidence type="ECO:0000313" key="2">
    <source>
        <dbReference type="Proteomes" id="UP000036403"/>
    </source>
</evidence>
<organism evidence="1 2">
    <name type="scientific">Lasius niger</name>
    <name type="common">Black garden ant</name>
    <dbReference type="NCBI Taxonomy" id="67767"/>
    <lineage>
        <taxon>Eukaryota</taxon>
        <taxon>Metazoa</taxon>
        <taxon>Ecdysozoa</taxon>
        <taxon>Arthropoda</taxon>
        <taxon>Hexapoda</taxon>
        <taxon>Insecta</taxon>
        <taxon>Pterygota</taxon>
        <taxon>Neoptera</taxon>
        <taxon>Endopterygota</taxon>
        <taxon>Hymenoptera</taxon>
        <taxon>Apocrita</taxon>
        <taxon>Aculeata</taxon>
        <taxon>Formicoidea</taxon>
        <taxon>Formicidae</taxon>
        <taxon>Formicinae</taxon>
        <taxon>Lasius</taxon>
        <taxon>Lasius</taxon>
    </lineage>
</organism>
<evidence type="ECO:0008006" key="3">
    <source>
        <dbReference type="Google" id="ProtNLM"/>
    </source>
</evidence>
<gene>
    <name evidence="1" type="ORF">RF55_9503</name>
</gene>
<evidence type="ECO:0000313" key="1">
    <source>
        <dbReference type="EMBL" id="KMQ90709.1"/>
    </source>
</evidence>
<dbReference type="EMBL" id="LBMM01006314">
    <property type="protein sequence ID" value="KMQ90709.1"/>
    <property type="molecule type" value="Genomic_DNA"/>
</dbReference>
<protein>
    <recommendedName>
        <fullName evidence="3">Rna-directed dna polymerase from mobile element jockey-like protein</fullName>
    </recommendedName>
</protein>
<dbReference type="Proteomes" id="UP000036403">
    <property type="component" value="Unassembled WGS sequence"/>
</dbReference>
<name>A0A0J7KKF9_LASNI</name>
<comment type="caution">
    <text evidence="1">The sequence shown here is derived from an EMBL/GenBank/DDBJ whole genome shotgun (WGS) entry which is preliminary data.</text>
</comment>
<proteinExistence type="predicted"/>
<reference evidence="1 2" key="1">
    <citation type="submission" date="2015-04" db="EMBL/GenBank/DDBJ databases">
        <title>Lasius niger genome sequencing.</title>
        <authorList>
            <person name="Konorov E.A."/>
            <person name="Nikitin M.A."/>
            <person name="Kirill M.V."/>
            <person name="Chang P."/>
        </authorList>
    </citation>
    <scope>NUCLEOTIDE SEQUENCE [LARGE SCALE GENOMIC DNA]</scope>
    <source>
        <tissue evidence="1">Whole</tissue>
    </source>
</reference>